<evidence type="ECO:0000313" key="1">
    <source>
        <dbReference type="EMBL" id="SHL87480.1"/>
    </source>
</evidence>
<reference evidence="1 2" key="1">
    <citation type="submission" date="2016-11" db="EMBL/GenBank/DDBJ databases">
        <authorList>
            <person name="Varghese N."/>
            <person name="Submissions S."/>
        </authorList>
    </citation>
    <scope>NUCLEOTIDE SEQUENCE [LARGE SCALE GENOMIC DNA]</scope>
    <source>
        <strain evidence="1 2">DSM 28249</strain>
    </source>
</reference>
<dbReference type="Proteomes" id="UP000322545">
    <property type="component" value="Unassembled WGS sequence"/>
</dbReference>
<accession>A0A1M7E731</accession>
<sequence length="581" mass="62490">MFYDPVERFVRRAAGLLTLHVEDDIYRLTIRPGAPNHIPELFQLRVDDKDHASDLELIDSGAVPDVPPTEIRVSDLDTPDLVRPATRFEGVQVNLDATPTVAHFGVGADAGAIWLPGGRSTLVSRADQTVQEARNGRVVHHAHNDQRVVVVDQSNWLDDRDAIGPGAQQDMSPGLEGLDHLLSLARQNMAVPHDGERVEIGDARPFAQSDQTGAEPSVQSSGNIMNNTALMAQSGMEIGLMAVMGDAHITTQLMQINGLSTSADQLGQSENLLRQVDLQLPRLISPEPAKDVCLSLSVVDGDFYDIVQITQTQMIDDRDVIAWSFSSDHVRVASGDNLAANEVRYIATDFDAEVLIVEGNYIAQREIVQINLADDRDMTNVLARDAGAEQAAPPPSVTNMVNEAVLALPGSAETMAALPEELAIRLMDLIAKEPASENDLSNWDADGDGMLEVVLVRGDFYDVKSVRQTNILADSDLFFAKPNETASSDPQAMPFEPAPSAENSLSNRAVLIDATAGARSSFVAGNLYEDTLLLDANLLGDAGPFADNDGFGRGHSLGTAMDLPSATVMDAIVFDAPVFGT</sequence>
<evidence type="ECO:0000313" key="2">
    <source>
        <dbReference type="Proteomes" id="UP000322545"/>
    </source>
</evidence>
<protein>
    <submittedName>
        <fullName evidence="1">Uncharacterized protein</fullName>
    </submittedName>
</protein>
<dbReference type="EMBL" id="FRCB01000003">
    <property type="protein sequence ID" value="SHL87480.1"/>
    <property type="molecule type" value="Genomic_DNA"/>
</dbReference>
<gene>
    <name evidence="1" type="ORF">SAMN05443432_103227</name>
</gene>
<proteinExistence type="predicted"/>
<organism evidence="1 2">
    <name type="scientific">Roseovarius litoreus</name>
    <dbReference type="NCBI Taxonomy" id="1155722"/>
    <lineage>
        <taxon>Bacteria</taxon>
        <taxon>Pseudomonadati</taxon>
        <taxon>Pseudomonadota</taxon>
        <taxon>Alphaproteobacteria</taxon>
        <taxon>Rhodobacterales</taxon>
        <taxon>Roseobacteraceae</taxon>
        <taxon>Roseovarius</taxon>
    </lineage>
</organism>
<name>A0A1M7E731_9RHOB</name>
<dbReference type="RefSeq" id="WP_149779019.1">
    <property type="nucleotide sequence ID" value="NZ_FRCB01000003.1"/>
</dbReference>
<dbReference type="AlphaFoldDB" id="A0A1M7E731"/>
<keyword evidence="2" id="KW-1185">Reference proteome</keyword>